<dbReference type="PANTHER" id="PTHR42852">
    <property type="entry name" value="THIOL:DISULFIDE INTERCHANGE PROTEIN DSBE"/>
    <property type="match status" value="1"/>
</dbReference>
<evidence type="ECO:0000259" key="2">
    <source>
        <dbReference type="PROSITE" id="PS51352"/>
    </source>
</evidence>
<keyword evidence="1" id="KW-0732">Signal</keyword>
<dbReference type="GO" id="GO:0016491">
    <property type="term" value="F:oxidoreductase activity"/>
    <property type="evidence" value="ECO:0007669"/>
    <property type="project" value="InterPro"/>
</dbReference>
<reference evidence="3 4" key="1">
    <citation type="submission" date="2019-03" db="EMBL/GenBank/DDBJ databases">
        <title>Genomic Encyclopedia of Archaeal and Bacterial Type Strains, Phase II (KMG-II): from individual species to whole genera.</title>
        <authorList>
            <person name="Goeker M."/>
        </authorList>
    </citation>
    <scope>NUCLEOTIDE SEQUENCE [LARGE SCALE GENOMIC DNA]</scope>
    <source>
        <strain evidence="3 4">DSM 19035</strain>
    </source>
</reference>
<dbReference type="CDD" id="cd02966">
    <property type="entry name" value="TlpA_like_family"/>
    <property type="match status" value="1"/>
</dbReference>
<dbReference type="Proteomes" id="UP000295620">
    <property type="component" value="Unassembled WGS sequence"/>
</dbReference>
<name>A0A4R6SP52_9SPHI</name>
<evidence type="ECO:0000313" key="3">
    <source>
        <dbReference type="EMBL" id="TDQ06313.1"/>
    </source>
</evidence>
<dbReference type="InterPro" id="IPR050553">
    <property type="entry name" value="Thioredoxin_ResA/DsbE_sf"/>
</dbReference>
<dbReference type="InterPro" id="IPR013740">
    <property type="entry name" value="Redoxin"/>
</dbReference>
<evidence type="ECO:0000313" key="4">
    <source>
        <dbReference type="Proteomes" id="UP000295620"/>
    </source>
</evidence>
<feature type="domain" description="Thioredoxin" evidence="2">
    <location>
        <begin position="37"/>
        <end position="184"/>
    </location>
</feature>
<organism evidence="3 4">
    <name type="scientific">Pedobacter metabolipauper</name>
    <dbReference type="NCBI Taxonomy" id="425513"/>
    <lineage>
        <taxon>Bacteria</taxon>
        <taxon>Pseudomonadati</taxon>
        <taxon>Bacteroidota</taxon>
        <taxon>Sphingobacteriia</taxon>
        <taxon>Sphingobacteriales</taxon>
        <taxon>Sphingobacteriaceae</taxon>
        <taxon>Pedobacter</taxon>
    </lineage>
</organism>
<dbReference type="InterPro" id="IPR013766">
    <property type="entry name" value="Thioredoxin_domain"/>
</dbReference>
<dbReference type="RefSeq" id="WP_133578339.1">
    <property type="nucleotide sequence ID" value="NZ_SNYC01000009.1"/>
</dbReference>
<gene>
    <name evidence="3" type="ORF">ATK78_4383</name>
</gene>
<comment type="caution">
    <text evidence="3">The sequence shown here is derived from an EMBL/GenBank/DDBJ whole genome shotgun (WGS) entry which is preliminary data.</text>
</comment>
<dbReference type="SUPFAM" id="SSF52833">
    <property type="entry name" value="Thioredoxin-like"/>
    <property type="match status" value="1"/>
</dbReference>
<dbReference type="Pfam" id="PF08534">
    <property type="entry name" value="Redoxin"/>
    <property type="match status" value="1"/>
</dbReference>
<keyword evidence="4" id="KW-1185">Reference proteome</keyword>
<sequence length="349" mass="39111">MKKLTRIVLLSILVFNVLSGFNVTRSHAQTAEPKPLKSLGDPAPPLKIAKWFKGDSISEFKKGRIYVVEFWATWCLPCIAGMPHLSKLANEYKKDVSVLGISIMERAATTIPMIEKFVAGMGDKMDYAVGFEQDKFMADNWLKAYGQRGIPHAFVVDREGKIAWAGHPKNLDKILPQVVSGTWNNQAEAVKRKEWERLSAIDNNIMMVLNPFMGNPGKPQEALLEIEKINAKEPALKYYPYLGHFTFWSLVKTDPKQAAVYGKVWIAKSDEPKFSTITDAVTGRENMPAELYVLAADSYQAQLDLYPWSMDFPKTYTAMADLYTKAGQPEKAKTLLKKAEAAAAEAPKK</sequence>
<accession>A0A4R6SP52</accession>
<dbReference type="EMBL" id="SNYC01000009">
    <property type="protein sequence ID" value="TDQ06313.1"/>
    <property type="molecule type" value="Genomic_DNA"/>
</dbReference>
<dbReference type="PROSITE" id="PS51352">
    <property type="entry name" value="THIOREDOXIN_2"/>
    <property type="match status" value="1"/>
</dbReference>
<protein>
    <submittedName>
        <fullName evidence="3">Pentatricopeptide repeat protein</fullName>
    </submittedName>
</protein>
<dbReference type="Gene3D" id="3.40.30.10">
    <property type="entry name" value="Glutaredoxin"/>
    <property type="match status" value="1"/>
</dbReference>
<dbReference type="AlphaFoldDB" id="A0A4R6SP52"/>
<evidence type="ECO:0000256" key="1">
    <source>
        <dbReference type="SAM" id="SignalP"/>
    </source>
</evidence>
<proteinExistence type="predicted"/>
<feature type="chain" id="PRO_5020583308" evidence="1">
    <location>
        <begin position="29"/>
        <end position="349"/>
    </location>
</feature>
<dbReference type="OrthoDB" id="9802923at2"/>
<dbReference type="PANTHER" id="PTHR42852:SF18">
    <property type="entry name" value="CHROMOSOME UNDETERMINED SCAFFOLD_47, WHOLE GENOME SHOTGUN SEQUENCE"/>
    <property type="match status" value="1"/>
</dbReference>
<feature type="signal peptide" evidence="1">
    <location>
        <begin position="1"/>
        <end position="28"/>
    </location>
</feature>
<dbReference type="InterPro" id="IPR036249">
    <property type="entry name" value="Thioredoxin-like_sf"/>
</dbReference>